<gene>
    <name evidence="2" type="ORF">OGATHE_002060</name>
</gene>
<dbReference type="AlphaFoldDB" id="A0A9P8PM69"/>
<evidence type="ECO:0000256" key="1">
    <source>
        <dbReference type="SAM" id="MobiDB-lite"/>
    </source>
</evidence>
<accession>A0A9P8PM69</accession>
<feature type="region of interest" description="Disordered" evidence="1">
    <location>
        <begin position="120"/>
        <end position="162"/>
    </location>
</feature>
<name>A0A9P8PM69_9ASCO</name>
<sequence length="208" mass="23123">MYIGERSLVRINSRIFNTCSDSIGIPLFFPLSLAEWSVSKWTRTKSRTGKGCKEKKESSNFDKGTFPSSVCETTLPTGPVAQSVCLDKFFRHGIETVWHCHIHTDQETKNEQEWQGVGKLEDTEGTNDGDQLTDTWDGCTDDESAGPVDDHQNSPNNGTLVTGQLREFEVGNKETLVKHLQTDVSIERGGKHTRHKVKDVGGILQSVA</sequence>
<dbReference type="Proteomes" id="UP000788993">
    <property type="component" value="Unassembled WGS sequence"/>
</dbReference>
<evidence type="ECO:0000313" key="2">
    <source>
        <dbReference type="EMBL" id="KAH3674080.1"/>
    </source>
</evidence>
<feature type="compositionally biased region" description="Polar residues" evidence="1">
    <location>
        <begin position="153"/>
        <end position="162"/>
    </location>
</feature>
<evidence type="ECO:0000313" key="3">
    <source>
        <dbReference type="Proteomes" id="UP000788993"/>
    </source>
</evidence>
<organism evidence="2 3">
    <name type="scientific">Ogataea polymorpha</name>
    <dbReference type="NCBI Taxonomy" id="460523"/>
    <lineage>
        <taxon>Eukaryota</taxon>
        <taxon>Fungi</taxon>
        <taxon>Dikarya</taxon>
        <taxon>Ascomycota</taxon>
        <taxon>Saccharomycotina</taxon>
        <taxon>Pichiomycetes</taxon>
        <taxon>Pichiales</taxon>
        <taxon>Pichiaceae</taxon>
        <taxon>Ogataea</taxon>
    </lineage>
</organism>
<keyword evidence="3" id="KW-1185">Reference proteome</keyword>
<reference evidence="2" key="2">
    <citation type="submission" date="2021-01" db="EMBL/GenBank/DDBJ databases">
        <authorList>
            <person name="Schikora-Tamarit M.A."/>
        </authorList>
    </citation>
    <scope>NUCLEOTIDE SEQUENCE</scope>
    <source>
        <strain evidence="2">NCAIM Y.01608</strain>
    </source>
</reference>
<dbReference type="EMBL" id="JAEUBD010000526">
    <property type="protein sequence ID" value="KAH3674080.1"/>
    <property type="molecule type" value="Genomic_DNA"/>
</dbReference>
<proteinExistence type="predicted"/>
<protein>
    <submittedName>
        <fullName evidence="2">Uncharacterized protein</fullName>
    </submittedName>
</protein>
<comment type="caution">
    <text evidence="2">The sequence shown here is derived from an EMBL/GenBank/DDBJ whole genome shotgun (WGS) entry which is preliminary data.</text>
</comment>
<reference evidence="2" key="1">
    <citation type="journal article" date="2021" name="Open Biol.">
        <title>Shared evolutionary footprints suggest mitochondrial oxidative damage underlies multiple complex I losses in fungi.</title>
        <authorList>
            <person name="Schikora-Tamarit M.A."/>
            <person name="Marcet-Houben M."/>
            <person name="Nosek J."/>
            <person name="Gabaldon T."/>
        </authorList>
    </citation>
    <scope>NUCLEOTIDE SEQUENCE</scope>
    <source>
        <strain evidence="2">NCAIM Y.01608</strain>
    </source>
</reference>